<evidence type="ECO:0000313" key="2">
    <source>
        <dbReference type="EMBL" id="GLT24196.1"/>
    </source>
</evidence>
<dbReference type="Proteomes" id="UP001157167">
    <property type="component" value="Unassembled WGS sequence"/>
</dbReference>
<organism evidence="2 3">
    <name type="scientific">Zoogloea oryzae</name>
    <dbReference type="NCBI Taxonomy" id="310767"/>
    <lineage>
        <taxon>Bacteria</taxon>
        <taxon>Pseudomonadati</taxon>
        <taxon>Pseudomonadota</taxon>
        <taxon>Betaproteobacteria</taxon>
        <taxon>Rhodocyclales</taxon>
        <taxon>Zoogloeaceae</taxon>
        <taxon>Zoogloea</taxon>
    </lineage>
</organism>
<dbReference type="PROSITE" id="PS51257">
    <property type="entry name" value="PROKAR_LIPOPROTEIN"/>
    <property type="match status" value="1"/>
</dbReference>
<proteinExistence type="predicted"/>
<evidence type="ECO:0000313" key="3">
    <source>
        <dbReference type="Proteomes" id="UP001157167"/>
    </source>
</evidence>
<evidence type="ECO:0008006" key="4">
    <source>
        <dbReference type="Google" id="ProtNLM"/>
    </source>
</evidence>
<keyword evidence="3" id="KW-1185">Reference proteome</keyword>
<dbReference type="RefSeq" id="WP_284189360.1">
    <property type="nucleotide sequence ID" value="NZ_BSPX01000076.1"/>
</dbReference>
<evidence type="ECO:0000256" key="1">
    <source>
        <dbReference type="SAM" id="SignalP"/>
    </source>
</evidence>
<reference evidence="3" key="1">
    <citation type="journal article" date="2019" name="Int. J. Syst. Evol. Microbiol.">
        <title>The Global Catalogue of Microorganisms (GCM) 10K type strain sequencing project: providing services to taxonomists for standard genome sequencing and annotation.</title>
        <authorList>
            <consortium name="The Broad Institute Genomics Platform"/>
            <consortium name="The Broad Institute Genome Sequencing Center for Infectious Disease"/>
            <person name="Wu L."/>
            <person name="Ma J."/>
        </authorList>
    </citation>
    <scope>NUCLEOTIDE SEQUENCE [LARGE SCALE GENOMIC DNA]</scope>
    <source>
        <strain evidence="3">NBRC 102407</strain>
    </source>
</reference>
<dbReference type="EMBL" id="BSPX01000076">
    <property type="protein sequence ID" value="GLT24196.1"/>
    <property type="molecule type" value="Genomic_DNA"/>
</dbReference>
<comment type="caution">
    <text evidence="2">The sequence shown here is derived from an EMBL/GenBank/DDBJ whole genome shotgun (WGS) entry which is preliminary data.</text>
</comment>
<name>A0ABQ6FIH0_9RHOO</name>
<feature type="chain" id="PRO_5045793381" description="Lipoprotein" evidence="1">
    <location>
        <begin position="19"/>
        <end position="130"/>
    </location>
</feature>
<accession>A0ABQ6FIH0</accession>
<protein>
    <recommendedName>
        <fullName evidence="4">Lipoprotein</fullName>
    </recommendedName>
</protein>
<keyword evidence="1" id="KW-0732">Signal</keyword>
<feature type="signal peptide" evidence="1">
    <location>
        <begin position="1"/>
        <end position="18"/>
    </location>
</feature>
<sequence>MILRTLSILGACALTACAGIPPGGDEMARLPVVRFGDTPPAGQPFILLYPAGAPLPVETRIHGSLLQEEARGLLTVRTKQDLYTYKHWASLDGKTWKAGNQLVGGHFEIAVPGEKDGRNPGSMRAEFNLK</sequence>
<gene>
    <name evidence="2" type="ORF">GCM10007933_36690</name>
</gene>